<organism evidence="2 3">
    <name type="scientific">Diabrotica virgifera virgifera</name>
    <name type="common">western corn rootworm</name>
    <dbReference type="NCBI Taxonomy" id="50390"/>
    <lineage>
        <taxon>Eukaryota</taxon>
        <taxon>Metazoa</taxon>
        <taxon>Ecdysozoa</taxon>
        <taxon>Arthropoda</taxon>
        <taxon>Hexapoda</taxon>
        <taxon>Insecta</taxon>
        <taxon>Pterygota</taxon>
        <taxon>Neoptera</taxon>
        <taxon>Endopterygota</taxon>
        <taxon>Coleoptera</taxon>
        <taxon>Polyphaga</taxon>
        <taxon>Cucujiformia</taxon>
        <taxon>Chrysomeloidea</taxon>
        <taxon>Chrysomelidae</taxon>
        <taxon>Galerucinae</taxon>
        <taxon>Diabroticina</taxon>
        <taxon>Diabroticites</taxon>
        <taxon>Diabrotica</taxon>
    </lineage>
</organism>
<feature type="signal peptide" evidence="1">
    <location>
        <begin position="1"/>
        <end position="16"/>
    </location>
</feature>
<dbReference type="Gene3D" id="1.10.238.20">
    <property type="entry name" value="Pheromone/general odorant binding protein domain"/>
    <property type="match status" value="1"/>
</dbReference>
<dbReference type="PANTHER" id="PTHR21364:SF2">
    <property type="entry name" value="GENERAL ODORANT-BINDING PROTEIN 19A"/>
    <property type="match status" value="1"/>
</dbReference>
<dbReference type="Proteomes" id="UP001652700">
    <property type="component" value="Unplaced"/>
</dbReference>
<dbReference type="SMART" id="SM00708">
    <property type="entry name" value="PhBP"/>
    <property type="match status" value="1"/>
</dbReference>
<dbReference type="GeneID" id="114328138"/>
<dbReference type="EnsemblMetazoa" id="XM_028276914.2">
    <property type="protein sequence ID" value="XP_028132715.2"/>
    <property type="gene ID" value="LOC114328138"/>
</dbReference>
<name>A0ABM5IH87_DIAVI</name>
<protein>
    <recommendedName>
        <fullName evidence="4">General odorant-binding protein 69a-like</fullName>
    </recommendedName>
</protein>
<accession>A0ABM5IH87</accession>
<proteinExistence type="predicted"/>
<evidence type="ECO:0000313" key="3">
    <source>
        <dbReference type="Proteomes" id="UP001652700"/>
    </source>
</evidence>
<sequence>MKQFIFLEILICGTMASLPEKIQHLLDSLHATCVSKIGVSEDIFVGIKSGDFVPDPKLKCYLHCCLNELGLITDDGKVDVEKSIASLPDFMKDYATPVFVKCGSQAGTDVCDVVFNTLKCYYEMDKRAFVLP</sequence>
<dbReference type="RefSeq" id="XP_028132715.2">
    <property type="nucleotide sequence ID" value="XM_028276914.2"/>
</dbReference>
<dbReference type="InterPro" id="IPR006170">
    <property type="entry name" value="PBP/GOBP"/>
</dbReference>
<evidence type="ECO:0000313" key="2">
    <source>
        <dbReference type="EnsemblMetazoa" id="XP_028132715.2"/>
    </source>
</evidence>
<dbReference type="InterPro" id="IPR036728">
    <property type="entry name" value="PBP_GOBP_sf"/>
</dbReference>
<dbReference type="PANTHER" id="PTHR21364">
    <property type="entry name" value="GENERAL ODORANT-BINDING PROTEIN 19A"/>
    <property type="match status" value="1"/>
</dbReference>
<keyword evidence="1" id="KW-0732">Signal</keyword>
<dbReference type="SUPFAM" id="SSF47565">
    <property type="entry name" value="Insect pheromone/odorant-binding proteins"/>
    <property type="match status" value="1"/>
</dbReference>
<reference evidence="2" key="1">
    <citation type="submission" date="2025-05" db="UniProtKB">
        <authorList>
            <consortium name="EnsemblMetazoa"/>
        </authorList>
    </citation>
    <scope>IDENTIFICATION</scope>
</reference>
<feature type="chain" id="PRO_5046097930" description="General odorant-binding protein 69a-like" evidence="1">
    <location>
        <begin position="17"/>
        <end position="132"/>
    </location>
</feature>
<dbReference type="Pfam" id="PF01395">
    <property type="entry name" value="PBP_GOBP"/>
    <property type="match status" value="1"/>
</dbReference>
<evidence type="ECO:0000256" key="1">
    <source>
        <dbReference type="SAM" id="SignalP"/>
    </source>
</evidence>
<keyword evidence="3" id="KW-1185">Reference proteome</keyword>
<evidence type="ECO:0008006" key="4">
    <source>
        <dbReference type="Google" id="ProtNLM"/>
    </source>
</evidence>
<dbReference type="CDD" id="cd23992">
    <property type="entry name" value="PBP_GOBP"/>
    <property type="match status" value="1"/>
</dbReference>